<keyword evidence="5" id="KW-1185">Reference proteome</keyword>
<dbReference type="InterPro" id="IPR013083">
    <property type="entry name" value="Znf_RING/FYVE/PHD"/>
</dbReference>
<dbReference type="Gene3D" id="3.30.40.10">
    <property type="entry name" value="Zinc/RING finger domain, C3HC4 (zinc finger)"/>
    <property type="match status" value="1"/>
</dbReference>
<feature type="region of interest" description="Disordered" evidence="2">
    <location>
        <begin position="207"/>
        <end position="333"/>
    </location>
</feature>
<sequence length="333" mass="37720">MKTLRSLKRDVTDLQKKNAQLQEDLTHALEAAENVSQPKPGKRGGPSVKQLQTKVDGLRKQVAELERSRQRDKRKISQLRAKEIRKDAEELQDQADFEVGDTAHKMRKLLRRFHDLMLAPSLEGDEDCKICFDKLEPRNSISLTCEHVFCKPCTQKLAPGYEDSVRCPECRREVLKDDLETVDYLASDQWDALLDVAKQWAKMDRRRGEIGTSDEEQQEEFIDDGRETSESSSKPEPEQAESSSPPPVVGKRRLTRRTLERSPSVASSVPGEEEVRQVPEADDADGRISTPPPVESSGSQDAPHTPSYAASPVSVKRRRLEQLAESRNKKRRV</sequence>
<dbReference type="SMART" id="SM00184">
    <property type="entry name" value="RING"/>
    <property type="match status" value="1"/>
</dbReference>
<evidence type="ECO:0000313" key="5">
    <source>
        <dbReference type="Proteomes" id="UP000703269"/>
    </source>
</evidence>
<feature type="compositionally biased region" description="Basic and acidic residues" evidence="2">
    <location>
        <begin position="223"/>
        <end position="237"/>
    </location>
</feature>
<evidence type="ECO:0000256" key="2">
    <source>
        <dbReference type="SAM" id="MobiDB-lite"/>
    </source>
</evidence>
<dbReference type="Pfam" id="PF13920">
    <property type="entry name" value="zf-C3HC4_3"/>
    <property type="match status" value="1"/>
</dbReference>
<proteinExistence type="predicted"/>
<protein>
    <recommendedName>
        <fullName evidence="3">RING-type domain-containing protein</fullName>
    </recommendedName>
</protein>
<dbReference type="OrthoDB" id="1923159at2759"/>
<dbReference type="SUPFAM" id="SSF57850">
    <property type="entry name" value="RING/U-box"/>
    <property type="match status" value="1"/>
</dbReference>
<dbReference type="GO" id="GO:0008270">
    <property type="term" value="F:zinc ion binding"/>
    <property type="evidence" value="ECO:0007669"/>
    <property type="project" value="UniProtKB-KW"/>
</dbReference>
<comment type="caution">
    <text evidence="4">The sequence shown here is derived from an EMBL/GenBank/DDBJ whole genome shotgun (WGS) entry which is preliminary data.</text>
</comment>
<name>A0A9P3L824_9APHY</name>
<reference evidence="4 5" key="1">
    <citation type="submission" date="2021-08" db="EMBL/GenBank/DDBJ databases">
        <title>Draft Genome Sequence of Phanerochaete sordida strain YK-624.</title>
        <authorList>
            <person name="Mori T."/>
            <person name="Dohra H."/>
            <person name="Suzuki T."/>
            <person name="Kawagishi H."/>
            <person name="Hirai H."/>
        </authorList>
    </citation>
    <scope>NUCLEOTIDE SEQUENCE [LARGE SCALE GENOMIC DNA]</scope>
    <source>
        <strain evidence="4 5">YK-624</strain>
    </source>
</reference>
<organism evidence="4 5">
    <name type="scientific">Phanerochaete sordida</name>
    <dbReference type="NCBI Taxonomy" id="48140"/>
    <lineage>
        <taxon>Eukaryota</taxon>
        <taxon>Fungi</taxon>
        <taxon>Dikarya</taxon>
        <taxon>Basidiomycota</taxon>
        <taxon>Agaricomycotina</taxon>
        <taxon>Agaricomycetes</taxon>
        <taxon>Polyporales</taxon>
        <taxon>Phanerochaetaceae</taxon>
        <taxon>Phanerochaete</taxon>
    </lineage>
</organism>
<dbReference type="CDD" id="cd16449">
    <property type="entry name" value="RING-HC"/>
    <property type="match status" value="1"/>
</dbReference>
<evidence type="ECO:0000313" key="4">
    <source>
        <dbReference type="EMBL" id="GJE84553.1"/>
    </source>
</evidence>
<dbReference type="Proteomes" id="UP000703269">
    <property type="component" value="Unassembled WGS sequence"/>
</dbReference>
<dbReference type="PROSITE" id="PS50089">
    <property type="entry name" value="ZF_RING_2"/>
    <property type="match status" value="1"/>
</dbReference>
<gene>
    <name evidence="4" type="ORF">PsYK624_006290</name>
</gene>
<keyword evidence="1" id="KW-0862">Zinc</keyword>
<feature type="region of interest" description="Disordered" evidence="2">
    <location>
        <begin position="32"/>
        <end position="56"/>
    </location>
</feature>
<dbReference type="AlphaFoldDB" id="A0A9P3L824"/>
<keyword evidence="1" id="KW-0863">Zinc-finger</keyword>
<keyword evidence="1" id="KW-0479">Metal-binding</keyword>
<dbReference type="InterPro" id="IPR001841">
    <property type="entry name" value="Znf_RING"/>
</dbReference>
<feature type="domain" description="RING-type" evidence="3">
    <location>
        <begin position="128"/>
        <end position="171"/>
    </location>
</feature>
<dbReference type="EMBL" id="BPQB01000001">
    <property type="protein sequence ID" value="GJE84553.1"/>
    <property type="molecule type" value="Genomic_DNA"/>
</dbReference>
<evidence type="ECO:0000256" key="1">
    <source>
        <dbReference type="PROSITE-ProRule" id="PRU00175"/>
    </source>
</evidence>
<evidence type="ECO:0000259" key="3">
    <source>
        <dbReference type="PROSITE" id="PS50089"/>
    </source>
</evidence>
<accession>A0A9P3L824</accession>
<feature type="compositionally biased region" description="Acidic residues" evidence="2">
    <location>
        <begin position="212"/>
        <end position="222"/>
    </location>
</feature>